<proteinExistence type="predicted"/>
<reference evidence="3" key="2">
    <citation type="submission" date="2021-04" db="EMBL/GenBank/DDBJ databases">
        <authorList>
            <person name="Gilroy R."/>
        </authorList>
    </citation>
    <scope>NUCLEOTIDE SEQUENCE</scope>
    <source>
        <strain evidence="3">Gambia15-2214</strain>
    </source>
</reference>
<dbReference type="EMBL" id="JAHLFV010000008">
    <property type="protein sequence ID" value="MBU3849011.1"/>
    <property type="molecule type" value="Genomic_DNA"/>
</dbReference>
<evidence type="ECO:0000313" key="4">
    <source>
        <dbReference type="Proteomes" id="UP000823914"/>
    </source>
</evidence>
<gene>
    <name evidence="3" type="ORF">IAA16_00420</name>
</gene>
<dbReference type="CDD" id="cd03812">
    <property type="entry name" value="GT4_CapH-like"/>
    <property type="match status" value="1"/>
</dbReference>
<reference evidence="3" key="1">
    <citation type="journal article" date="2021" name="PeerJ">
        <title>Extensive microbial diversity within the chicken gut microbiome revealed by metagenomics and culture.</title>
        <authorList>
            <person name="Gilroy R."/>
            <person name="Ravi A."/>
            <person name="Getino M."/>
            <person name="Pursley I."/>
            <person name="Horton D.L."/>
            <person name="Alikhan N.F."/>
            <person name="Baker D."/>
            <person name="Gharbi K."/>
            <person name="Hall N."/>
            <person name="Watson M."/>
            <person name="Adriaenssens E.M."/>
            <person name="Foster-Nyarko E."/>
            <person name="Jarju S."/>
            <person name="Secka A."/>
            <person name="Antonio M."/>
            <person name="Oren A."/>
            <person name="Chaudhuri R.R."/>
            <person name="La Ragione R."/>
            <person name="Hildebrand F."/>
            <person name="Pallen M.J."/>
        </authorList>
    </citation>
    <scope>NUCLEOTIDE SEQUENCE</scope>
    <source>
        <strain evidence="3">Gambia15-2214</strain>
    </source>
</reference>
<evidence type="ECO:0000259" key="1">
    <source>
        <dbReference type="Pfam" id="PF00534"/>
    </source>
</evidence>
<name>A0A9E2L1M0_9SPIR</name>
<evidence type="ECO:0000313" key="3">
    <source>
        <dbReference type="EMBL" id="MBU3849011.1"/>
    </source>
</evidence>
<dbReference type="Pfam" id="PF13439">
    <property type="entry name" value="Glyco_transf_4"/>
    <property type="match status" value="1"/>
</dbReference>
<sequence length="364" mass="41765">MYRILYVVSGAMVLGGTETMIMNYYRHIDRSKIQIDFVCYGNKEGAYDFEIISLGGKIFRLPSKKENLFKNLVGLYSICKRNNYKIIHAHMDAMNYFPLLVAKLAGVPIRICHCHSTFHLFKNKFHFYFKELLRKKVIKIATEYCACAKAAGDWFYDGNSYTLIRNAIDVKRFLHNSDVEASIRKQFHVNGKTVIGHVGNFNHPKNQIYLVQIFKEYIEINKDAVLVLIGDGPDRQKIEQEIKRNNLENFVLLMGNRANVNEIIQMFDIFILVSFFEGLPVVLIEAQAAGIPCLVSDTVTREARITNLVTFLSISDAPSLWAKTISSMVKTKKSDQSQAITQAGYNIEVEAEKLQIYYDLKIRE</sequence>
<accession>A0A9E2L1M0</accession>
<dbReference type="Proteomes" id="UP000823914">
    <property type="component" value="Unassembled WGS sequence"/>
</dbReference>
<dbReference type="Gene3D" id="3.40.50.2000">
    <property type="entry name" value="Glycogen Phosphorylase B"/>
    <property type="match status" value="2"/>
</dbReference>
<dbReference type="InterPro" id="IPR001296">
    <property type="entry name" value="Glyco_trans_1"/>
</dbReference>
<evidence type="ECO:0000259" key="2">
    <source>
        <dbReference type="Pfam" id="PF13439"/>
    </source>
</evidence>
<dbReference type="SUPFAM" id="SSF53756">
    <property type="entry name" value="UDP-Glycosyltransferase/glycogen phosphorylase"/>
    <property type="match status" value="1"/>
</dbReference>
<dbReference type="Pfam" id="PF00534">
    <property type="entry name" value="Glycos_transf_1"/>
    <property type="match status" value="1"/>
</dbReference>
<dbReference type="PANTHER" id="PTHR45947:SF15">
    <property type="entry name" value="TEICHURONIC ACID BIOSYNTHESIS GLYCOSYLTRANSFERASE TUAC-RELATED"/>
    <property type="match status" value="1"/>
</dbReference>
<feature type="domain" description="Glycosyltransferase subfamily 4-like N-terminal" evidence="2">
    <location>
        <begin position="15"/>
        <end position="172"/>
    </location>
</feature>
<dbReference type="PANTHER" id="PTHR45947">
    <property type="entry name" value="SULFOQUINOVOSYL TRANSFERASE SQD2"/>
    <property type="match status" value="1"/>
</dbReference>
<dbReference type="InterPro" id="IPR028098">
    <property type="entry name" value="Glyco_trans_4-like_N"/>
</dbReference>
<dbReference type="GO" id="GO:0016757">
    <property type="term" value="F:glycosyltransferase activity"/>
    <property type="evidence" value="ECO:0007669"/>
    <property type="project" value="InterPro"/>
</dbReference>
<organism evidence="3 4">
    <name type="scientific">Candidatus Treponema excrementipullorum</name>
    <dbReference type="NCBI Taxonomy" id="2838768"/>
    <lineage>
        <taxon>Bacteria</taxon>
        <taxon>Pseudomonadati</taxon>
        <taxon>Spirochaetota</taxon>
        <taxon>Spirochaetia</taxon>
        <taxon>Spirochaetales</taxon>
        <taxon>Treponemataceae</taxon>
        <taxon>Treponema</taxon>
    </lineage>
</organism>
<dbReference type="AlphaFoldDB" id="A0A9E2L1M0"/>
<dbReference type="InterPro" id="IPR050194">
    <property type="entry name" value="Glycosyltransferase_grp1"/>
</dbReference>
<protein>
    <submittedName>
        <fullName evidence="3">Glycosyltransferase family 1 protein</fullName>
    </submittedName>
</protein>
<feature type="domain" description="Glycosyl transferase family 1" evidence="1">
    <location>
        <begin position="180"/>
        <end position="337"/>
    </location>
</feature>
<comment type="caution">
    <text evidence="3">The sequence shown here is derived from an EMBL/GenBank/DDBJ whole genome shotgun (WGS) entry which is preliminary data.</text>
</comment>